<proteinExistence type="inferred from homology"/>
<dbReference type="Gene3D" id="3.40.1000.10">
    <property type="entry name" value="Mog1/PsbP, alpha/beta/alpha sandwich"/>
    <property type="match status" value="1"/>
</dbReference>
<gene>
    <name evidence="4" type="ORF">Agabi119p4_3552</name>
</gene>
<dbReference type="Proteomes" id="UP000629468">
    <property type="component" value="Unassembled WGS sequence"/>
</dbReference>
<dbReference type="AlphaFoldDB" id="A0A8H7F550"/>
<evidence type="ECO:0000256" key="3">
    <source>
        <dbReference type="ARBA" id="ARBA00022927"/>
    </source>
</evidence>
<dbReference type="GO" id="GO:0031267">
    <property type="term" value="F:small GTPase binding"/>
    <property type="evidence" value="ECO:0007669"/>
    <property type="project" value="TreeGrafter"/>
</dbReference>
<dbReference type="InterPro" id="IPR007681">
    <property type="entry name" value="Mog1"/>
</dbReference>
<dbReference type="EMBL" id="JABXXO010000005">
    <property type="protein sequence ID" value="KAF7777480.1"/>
    <property type="molecule type" value="Genomic_DNA"/>
</dbReference>
<dbReference type="Pfam" id="PF04603">
    <property type="entry name" value="Mog1"/>
    <property type="match status" value="1"/>
</dbReference>
<evidence type="ECO:0000313" key="4">
    <source>
        <dbReference type="EMBL" id="KAF7777480.1"/>
    </source>
</evidence>
<accession>A0A8H7F550</accession>
<evidence type="ECO:0000256" key="1">
    <source>
        <dbReference type="ARBA" id="ARBA00010307"/>
    </source>
</evidence>
<organism evidence="4 5">
    <name type="scientific">Agaricus bisporus var. burnettii</name>
    <dbReference type="NCBI Taxonomy" id="192524"/>
    <lineage>
        <taxon>Eukaryota</taxon>
        <taxon>Fungi</taxon>
        <taxon>Dikarya</taxon>
        <taxon>Basidiomycota</taxon>
        <taxon>Agaricomycotina</taxon>
        <taxon>Agaricomycetes</taxon>
        <taxon>Agaricomycetidae</taxon>
        <taxon>Agaricales</taxon>
        <taxon>Agaricineae</taxon>
        <taxon>Agaricaceae</taxon>
        <taxon>Agaricus</taxon>
    </lineage>
</organism>
<dbReference type="PANTHER" id="PTHR15837">
    <property type="entry name" value="RAN GUANINE NUCLEOTIDE RELEASE FACTOR"/>
    <property type="match status" value="1"/>
</dbReference>
<dbReference type="GO" id="GO:0006606">
    <property type="term" value="P:protein import into nucleus"/>
    <property type="evidence" value="ECO:0007669"/>
    <property type="project" value="TreeGrafter"/>
</dbReference>
<reference evidence="4 5" key="1">
    <citation type="journal article" name="Sci. Rep.">
        <title>Telomere-to-telomere assembled and centromere annotated genomes of the two main subspecies of the button mushroom Agaricus bisporus reveal especially polymorphic chromosome ends.</title>
        <authorList>
            <person name="Sonnenberg A.S.M."/>
            <person name="Sedaghat-Telgerd N."/>
            <person name="Lavrijssen B."/>
            <person name="Ohm R.A."/>
            <person name="Hendrickx P.M."/>
            <person name="Scholtmeijer K."/>
            <person name="Baars J.J.P."/>
            <person name="van Peer A."/>
        </authorList>
    </citation>
    <scope>NUCLEOTIDE SEQUENCE [LARGE SCALE GENOMIC DNA]</scope>
    <source>
        <strain evidence="4 5">H119_p4</strain>
    </source>
</reference>
<keyword evidence="3" id="KW-0653">Protein transport</keyword>
<keyword evidence="2" id="KW-0813">Transport</keyword>
<evidence type="ECO:0000313" key="5">
    <source>
        <dbReference type="Proteomes" id="UP000629468"/>
    </source>
</evidence>
<dbReference type="PANTHER" id="PTHR15837:SF0">
    <property type="entry name" value="RAN GUANINE NUCLEOTIDE RELEASE FACTOR"/>
    <property type="match status" value="1"/>
</dbReference>
<comment type="similarity">
    <text evidence="1">Belongs to the MOG1 family.</text>
</comment>
<dbReference type="SUPFAM" id="SSF55724">
    <property type="entry name" value="Mog1p/PsbP-like"/>
    <property type="match status" value="1"/>
</dbReference>
<dbReference type="GO" id="GO:0005634">
    <property type="term" value="C:nucleus"/>
    <property type="evidence" value="ECO:0007669"/>
    <property type="project" value="TreeGrafter"/>
</dbReference>
<dbReference type="InterPro" id="IPR016123">
    <property type="entry name" value="Mog1/PsbP_a/b/a-sand"/>
</dbReference>
<comment type="caution">
    <text evidence="4">The sequence shown here is derived from an EMBL/GenBank/DDBJ whole genome shotgun (WGS) entry which is preliminary data.</text>
</comment>
<dbReference type="GO" id="GO:0005085">
    <property type="term" value="F:guanyl-nucleotide exchange factor activity"/>
    <property type="evidence" value="ECO:0007669"/>
    <property type="project" value="TreeGrafter"/>
</dbReference>
<evidence type="ECO:0000256" key="2">
    <source>
        <dbReference type="ARBA" id="ARBA00022448"/>
    </source>
</evidence>
<sequence>MSVTRRLFGGAITANTAPDLLDASDFRQVPDNQEVFMYPHSIVSIIFEVLQAVDEQDDSKAARFHFDSVAHDNDAELSQVEEINVVPHERDDSTPSPIVLRGTQTVRKFNHKELDTIQILMALYRVKDRKADLVVTFNIPIESEDPGVATEVQVQRVIDDFKEVVKSLEIKDFNLFA</sequence>
<protein>
    <recommendedName>
        <fullName evidence="6">Mog1p/PsbP-like protein</fullName>
    </recommendedName>
</protein>
<name>A0A8H7F550_AGABI</name>
<evidence type="ECO:0008006" key="6">
    <source>
        <dbReference type="Google" id="ProtNLM"/>
    </source>
</evidence>